<feature type="region of interest" description="Disordered" evidence="2">
    <location>
        <begin position="1"/>
        <end position="35"/>
    </location>
</feature>
<evidence type="ECO:0000256" key="1">
    <source>
        <dbReference type="SAM" id="Coils"/>
    </source>
</evidence>
<dbReference type="Gene3D" id="2.60.200.20">
    <property type="match status" value="1"/>
</dbReference>
<keyword evidence="1" id="KW-0175">Coiled coil</keyword>
<feature type="coiled-coil region" evidence="1">
    <location>
        <begin position="270"/>
        <end position="378"/>
    </location>
</feature>
<feature type="region of interest" description="Disordered" evidence="2">
    <location>
        <begin position="475"/>
        <end position="548"/>
    </location>
</feature>
<dbReference type="AlphaFoldDB" id="A0A835Q8L9"/>
<dbReference type="InterPro" id="IPR008984">
    <property type="entry name" value="SMAD_FHA_dom_sf"/>
</dbReference>
<dbReference type="Pfam" id="PF00498">
    <property type="entry name" value="FHA"/>
    <property type="match status" value="1"/>
</dbReference>
<sequence>MSVENSADRPRSPGSKECSVSSSTAGKPAASPQDEIRAVARKFADQPLSNPEPGVWAVLTAITKVARLRPQGMNMLLIDDEHCLGRCVVDPRFQINSITISTNHCKIFREREALPNGQAGPNTISVFLKDTSTNGTFLNWVRLRKRSPKTKLKHGDIISLASPPDDDTTYAFVYREVPCSIAEGAKRKSENIGHESKRLKGIGIGAPDGPISLDDVRSLQRSNTELRQQLESHVLTIEALRSENRVTSARHENELKELKEAVSNSCHDHIEVLQNTLDARQKELDDLNATSIELQNSIKDLNERLNASLQSRADADEIINSQKEDARESLMTSEKKARLLEAQLQDERIALANNKRKMEALETELRKLRKNLVNEKAAREEAWAKVSSLELEIAAAIRDLSIEKQRFQGARERIILRETQLRAFYSTTEEISALFAKQQEQLKAMQRTLEDEENYENSLFVVDSIKHTNLNVKVTQHRGNVKESSSASTPRNLHPENRGRAGDDDDDDDDDDDARTTNKRDCETGSQVGNTQDLECESPDRLDRGFGSDIDGVGTAVLPDFDPADTQRILETESQAALDVLGGPPLKKCCILTGDTMEIDDEEEPKSSLPRKTSSRKEETETGTIRTTDLLASEAVGSWAVDTAPSVNGENECDLASHGEADAAACHMLGFDDQAAGSQNNNTCEDREPQAPKAMVAAEAGQRFLGGIGLRDESPSDAETEGSRHSSGSGRNGKRCGVEDDSTDDEVTGYVEGA</sequence>
<feature type="compositionally biased region" description="Polar residues" evidence="2">
    <location>
        <begin position="475"/>
        <end position="491"/>
    </location>
</feature>
<proteinExistence type="predicted"/>
<dbReference type="OrthoDB" id="687730at2759"/>
<dbReference type="PROSITE" id="PS50006">
    <property type="entry name" value="FHA_DOMAIN"/>
    <property type="match status" value="1"/>
</dbReference>
<name>A0A835Q8L9_VANPL</name>
<feature type="region of interest" description="Disordered" evidence="2">
    <location>
        <begin position="705"/>
        <end position="754"/>
    </location>
</feature>
<evidence type="ECO:0000313" key="5">
    <source>
        <dbReference type="Proteomes" id="UP000639772"/>
    </source>
</evidence>
<organism evidence="4 5">
    <name type="scientific">Vanilla planifolia</name>
    <name type="common">Vanilla</name>
    <dbReference type="NCBI Taxonomy" id="51239"/>
    <lineage>
        <taxon>Eukaryota</taxon>
        <taxon>Viridiplantae</taxon>
        <taxon>Streptophyta</taxon>
        <taxon>Embryophyta</taxon>
        <taxon>Tracheophyta</taxon>
        <taxon>Spermatophyta</taxon>
        <taxon>Magnoliopsida</taxon>
        <taxon>Liliopsida</taxon>
        <taxon>Asparagales</taxon>
        <taxon>Orchidaceae</taxon>
        <taxon>Vanilloideae</taxon>
        <taxon>Vanilleae</taxon>
        <taxon>Vanilla</taxon>
    </lineage>
</organism>
<accession>A0A835Q8L9</accession>
<feature type="compositionally biased region" description="Basic and acidic residues" evidence="2">
    <location>
        <begin position="1"/>
        <end position="11"/>
    </location>
</feature>
<feature type="domain" description="FHA" evidence="3">
    <location>
        <begin position="82"/>
        <end position="143"/>
    </location>
</feature>
<dbReference type="SUPFAM" id="SSF49879">
    <property type="entry name" value="SMAD/FHA domain"/>
    <property type="match status" value="1"/>
</dbReference>
<dbReference type="PANTHER" id="PTHR47458:SF1">
    <property type="entry name" value="SMAD_FHA DOMAIN-CONTAINING PROTEIN"/>
    <property type="match status" value="1"/>
</dbReference>
<protein>
    <recommendedName>
        <fullName evidence="3">FHA domain-containing protein</fullName>
    </recommendedName>
</protein>
<feature type="compositionally biased region" description="Basic and acidic residues" evidence="2">
    <location>
        <begin position="493"/>
        <end position="502"/>
    </location>
</feature>
<dbReference type="InterPro" id="IPR000253">
    <property type="entry name" value="FHA_dom"/>
</dbReference>
<evidence type="ECO:0000256" key="2">
    <source>
        <dbReference type="SAM" id="MobiDB-lite"/>
    </source>
</evidence>
<reference evidence="4 5" key="1">
    <citation type="journal article" date="2020" name="Nat. Food">
        <title>A phased Vanilla planifolia genome enables genetic improvement of flavour and production.</title>
        <authorList>
            <person name="Hasing T."/>
            <person name="Tang H."/>
            <person name="Brym M."/>
            <person name="Khazi F."/>
            <person name="Huang T."/>
            <person name="Chambers A.H."/>
        </authorList>
    </citation>
    <scope>NUCLEOTIDE SEQUENCE [LARGE SCALE GENOMIC DNA]</scope>
    <source>
        <tissue evidence="4">Leaf</tissue>
    </source>
</reference>
<feature type="compositionally biased region" description="Polar residues" evidence="2">
    <location>
        <begin position="524"/>
        <end position="533"/>
    </location>
</feature>
<dbReference type="Proteomes" id="UP000639772">
    <property type="component" value="Chromosome 9"/>
</dbReference>
<gene>
    <name evidence="4" type="ORF">HPP92_017798</name>
</gene>
<feature type="region of interest" description="Disordered" evidence="2">
    <location>
        <begin position="597"/>
        <end position="625"/>
    </location>
</feature>
<evidence type="ECO:0000259" key="3">
    <source>
        <dbReference type="PROSITE" id="PS50006"/>
    </source>
</evidence>
<comment type="caution">
    <text evidence="4">The sequence shown here is derived from an EMBL/GenBank/DDBJ whole genome shotgun (WGS) entry which is preliminary data.</text>
</comment>
<dbReference type="EMBL" id="JADCNM010000009">
    <property type="protein sequence ID" value="KAG0468470.1"/>
    <property type="molecule type" value="Genomic_DNA"/>
</dbReference>
<feature type="compositionally biased region" description="Acidic residues" evidence="2">
    <location>
        <begin position="503"/>
        <end position="513"/>
    </location>
</feature>
<feature type="compositionally biased region" description="Basic and acidic residues" evidence="2">
    <location>
        <begin position="514"/>
        <end position="523"/>
    </location>
</feature>
<evidence type="ECO:0000313" key="4">
    <source>
        <dbReference type="EMBL" id="KAG0468470.1"/>
    </source>
</evidence>
<dbReference type="PANTHER" id="PTHR47458">
    <property type="entry name" value="SMAD/FHA DOMAIN-CONTAINING PROTEIN"/>
    <property type="match status" value="1"/>
</dbReference>
<dbReference type="SMART" id="SM00240">
    <property type="entry name" value="FHA"/>
    <property type="match status" value="1"/>
</dbReference>